<dbReference type="GO" id="GO:0006888">
    <property type="term" value="P:endoplasmic reticulum to Golgi vesicle-mediated transport"/>
    <property type="evidence" value="ECO:0007669"/>
    <property type="project" value="InterPro"/>
</dbReference>
<accession>G4T925</accession>
<dbReference type="HOGENOM" id="CLU_015529_0_0_1"/>
<reference evidence="1 2" key="1">
    <citation type="journal article" date="2011" name="PLoS Pathog.">
        <title>Endophytic Life Strategies Decoded by Genome and Transcriptome Analyses of the Mutualistic Root Symbiont Piriformospora indica.</title>
        <authorList>
            <person name="Zuccaro A."/>
            <person name="Lahrmann U."/>
            <person name="Guldener U."/>
            <person name="Langen G."/>
            <person name="Pfiffi S."/>
            <person name="Biedenkopf D."/>
            <person name="Wong P."/>
            <person name="Samans B."/>
            <person name="Grimm C."/>
            <person name="Basiewicz M."/>
            <person name="Murat C."/>
            <person name="Martin F."/>
            <person name="Kogel K.H."/>
        </authorList>
    </citation>
    <scope>NUCLEOTIDE SEQUENCE [LARGE SCALE GENOMIC DNA]</scope>
    <source>
        <strain evidence="1 2">DSM 11827</strain>
    </source>
</reference>
<dbReference type="PANTHER" id="PTHR13520">
    <property type="entry name" value="RAD50-INTERACTING PROTEIN 1 RINT-1"/>
    <property type="match status" value="1"/>
</dbReference>
<dbReference type="Gene3D" id="1.20.58.670">
    <property type="entry name" value="Dsl1p vesicle tethering complex, Tip20p subunit, domain D"/>
    <property type="match status" value="1"/>
</dbReference>
<dbReference type="InParanoid" id="G4T925"/>
<name>G4T925_SERID</name>
<dbReference type="AlphaFoldDB" id="G4T925"/>
<dbReference type="STRING" id="1109443.G4T925"/>
<dbReference type="GO" id="GO:0060628">
    <property type="term" value="P:regulation of ER to Golgi vesicle-mediated transport"/>
    <property type="evidence" value="ECO:0007669"/>
    <property type="project" value="TreeGrafter"/>
</dbReference>
<dbReference type="GO" id="GO:0006890">
    <property type="term" value="P:retrograde vesicle-mediated transport, Golgi to endoplasmic reticulum"/>
    <property type="evidence" value="ECO:0007669"/>
    <property type="project" value="InterPro"/>
</dbReference>
<keyword evidence="2" id="KW-1185">Reference proteome</keyword>
<protein>
    <submittedName>
        <fullName evidence="1">Uncharacterized protein</fullName>
    </submittedName>
</protein>
<dbReference type="Gene3D" id="1.20.58.1420">
    <property type="entry name" value="Dsl1p vesicle tethering complex, Tip20p subunit, domain B"/>
    <property type="match status" value="1"/>
</dbReference>
<dbReference type="InterPro" id="IPR007528">
    <property type="entry name" value="RINT1_Tip20"/>
</dbReference>
<dbReference type="GO" id="GO:0070939">
    <property type="term" value="C:Dsl1/NZR complex"/>
    <property type="evidence" value="ECO:0007669"/>
    <property type="project" value="InterPro"/>
</dbReference>
<dbReference type="OrthoDB" id="407410at2759"/>
<dbReference type="InterPro" id="IPR042042">
    <property type="entry name" value="Tip20p_domB"/>
</dbReference>
<sequence>MAEIQLLQRPPSKDEAEGKTIALLNARIPTWNVLLGSGEFDEWTRQSSQEASELDTQLRDSTQNLNEERARAIETIQTTISSAQDAALSRHILADDLQALSSELVSSNEHGISQPTLLEDLEALHRKLKELRSVHQYTSVIQKALSLSAAAIEEFQSAAPGDPISSSSLTKYTELQKFVQSVASLCGENDASSEGSVGLLSFLESIRDRTWTDIKSILLEKLVAAAEKLKWPNKIEWSSLPTEDRHYFVDAFTRLLKLQEIAETLHPAFVETEESKGKNGIYALQALVQPIAARFKYHFEGPRETNRLDKPEWYFTNIINVIHQHREFMNNNIQRLLNASHYKQINAHREFTRLLFPMLGRKIRKSMPELLQDTALLAQTIYQSVAFDTQVRDDGFALTGTYIALNKAAGQVEEWEGPNGDLPRHNSDELVHSPNAWQLVDDGALTDEDSETTIDLRPTNSARRIKALFEQISDRYKPLPRFNHRARFLIAIQIPILEHYHTRISGSLDAFETLSSTLLRAVPGALAGQVGHQYDTRRLTSGVDGLQRLIKAFVSARWITIAMQGWGEKLFYLELWKEINERASLRAKAAEHNSLPTPIPENVEEGALFDELIAQYDTLTARSEDLIVHHVISEVQDALRVHIASSWTSETGDEAVLPSTLLSPVTALQQQLAFLATTLPASSVTILYRRICSSVASFLVDRMIFQHSRGKLEPNEAPVLAAEYKLWIECSKQAVGRMVRKLEIPWQRLREASTAMNLDHDAFRSLTNAAWEATPENYEKVAEEYGVSSFSQRDARSLLRLRTDCTR</sequence>
<dbReference type="eggNOG" id="KOG2218">
    <property type="taxonomic scope" value="Eukaryota"/>
</dbReference>
<dbReference type="EMBL" id="CAFZ01000020">
    <property type="protein sequence ID" value="CCA67804.1"/>
    <property type="molecule type" value="Genomic_DNA"/>
</dbReference>
<proteinExistence type="predicted"/>
<evidence type="ECO:0000313" key="1">
    <source>
        <dbReference type="EMBL" id="CCA67804.1"/>
    </source>
</evidence>
<dbReference type="PANTHER" id="PTHR13520:SF0">
    <property type="entry name" value="RAD50-INTERACTING PROTEIN 1"/>
    <property type="match status" value="1"/>
</dbReference>
<dbReference type="Proteomes" id="UP000007148">
    <property type="component" value="Unassembled WGS sequence"/>
</dbReference>
<dbReference type="OMA" id="GMTWEVL"/>
<organism evidence="1 2">
    <name type="scientific">Serendipita indica (strain DSM 11827)</name>
    <name type="common">Root endophyte fungus</name>
    <name type="synonym">Piriformospora indica</name>
    <dbReference type="NCBI Taxonomy" id="1109443"/>
    <lineage>
        <taxon>Eukaryota</taxon>
        <taxon>Fungi</taxon>
        <taxon>Dikarya</taxon>
        <taxon>Basidiomycota</taxon>
        <taxon>Agaricomycotina</taxon>
        <taxon>Agaricomycetes</taxon>
        <taxon>Sebacinales</taxon>
        <taxon>Serendipitaceae</taxon>
        <taxon>Serendipita</taxon>
    </lineage>
</organism>
<dbReference type="InterPro" id="IPR042044">
    <property type="entry name" value="EXOC6PINT-1/Sec15/Tip20_C_dom2"/>
</dbReference>
<evidence type="ECO:0000313" key="2">
    <source>
        <dbReference type="Proteomes" id="UP000007148"/>
    </source>
</evidence>
<gene>
    <name evidence="1" type="ORF">PIIN_01628</name>
</gene>
<dbReference type="Pfam" id="PF04437">
    <property type="entry name" value="RINT1_TIP1"/>
    <property type="match status" value="1"/>
</dbReference>
<comment type="caution">
    <text evidence="1">The sequence shown here is derived from an EMBL/GenBank/DDBJ whole genome shotgun (WGS) entry which is preliminary data.</text>
</comment>
<dbReference type="PROSITE" id="PS51386">
    <property type="entry name" value="RINT1_TIP20"/>
    <property type="match status" value="1"/>
</dbReference>